<dbReference type="GO" id="GO:0110051">
    <property type="term" value="P:metabolite repair"/>
    <property type="evidence" value="ECO:0007669"/>
    <property type="project" value="TreeGrafter"/>
</dbReference>
<organism evidence="9 10">
    <name type="scientific">Gonium pectorale</name>
    <name type="common">Green alga</name>
    <dbReference type="NCBI Taxonomy" id="33097"/>
    <lineage>
        <taxon>Eukaryota</taxon>
        <taxon>Viridiplantae</taxon>
        <taxon>Chlorophyta</taxon>
        <taxon>core chlorophytes</taxon>
        <taxon>Chlorophyceae</taxon>
        <taxon>CS clade</taxon>
        <taxon>Chlamydomonadales</taxon>
        <taxon>Volvocaceae</taxon>
        <taxon>Gonium</taxon>
    </lineage>
</organism>
<feature type="binding site" evidence="6">
    <location>
        <position position="277"/>
    </location>
    <ligand>
        <name>(6S)-NADPHX</name>
        <dbReference type="ChEBI" id="CHEBI:64076"/>
    </ligand>
</feature>
<comment type="function">
    <text evidence="6">Catalyzes the dehydration of the S-form of NAD(P)HX at the expense of ATP, which is converted to ADP. Together with NAD(P)HX epimerase, which catalyzes the epimerization of the S- and R-forms, the enzyme allows the repair of both epimers of NAD(P)HX, a damaged form of NAD(P)H that is a result of enzymatic or heat-dependent hydration.</text>
</comment>
<gene>
    <name evidence="9" type="ORF">GPECTOR_108g173</name>
</gene>
<evidence type="ECO:0000256" key="5">
    <source>
        <dbReference type="ARBA" id="ARBA00023239"/>
    </source>
</evidence>
<dbReference type="PANTHER" id="PTHR12592:SF0">
    <property type="entry name" value="ATP-DEPENDENT (S)-NAD(P)H-HYDRATE DEHYDRATASE"/>
    <property type="match status" value="1"/>
</dbReference>
<dbReference type="Proteomes" id="UP000075714">
    <property type="component" value="Unassembled WGS sequence"/>
</dbReference>
<dbReference type="Pfam" id="PF01256">
    <property type="entry name" value="Carb_kinase"/>
    <property type="match status" value="1"/>
</dbReference>
<dbReference type="SUPFAM" id="SSF53613">
    <property type="entry name" value="Ribokinase-like"/>
    <property type="match status" value="1"/>
</dbReference>
<keyword evidence="6" id="KW-0597">Phosphoprotein</keyword>
<dbReference type="InterPro" id="IPR000631">
    <property type="entry name" value="CARKD"/>
</dbReference>
<reference evidence="10" key="1">
    <citation type="journal article" date="2016" name="Nat. Commun.">
        <title>The Gonium pectorale genome demonstrates co-option of cell cycle regulation during the evolution of multicellularity.</title>
        <authorList>
            <person name="Hanschen E.R."/>
            <person name="Marriage T.N."/>
            <person name="Ferris P.J."/>
            <person name="Hamaji T."/>
            <person name="Toyoda A."/>
            <person name="Fujiyama A."/>
            <person name="Neme R."/>
            <person name="Noguchi H."/>
            <person name="Minakuchi Y."/>
            <person name="Suzuki M."/>
            <person name="Kawai-Toyooka H."/>
            <person name="Smith D.R."/>
            <person name="Sparks H."/>
            <person name="Anderson J."/>
            <person name="Bakaric R."/>
            <person name="Luria V."/>
            <person name="Karger A."/>
            <person name="Kirschner M.W."/>
            <person name="Durand P.M."/>
            <person name="Michod R.E."/>
            <person name="Nozaki H."/>
            <person name="Olson B.J."/>
        </authorList>
    </citation>
    <scope>NUCLEOTIDE SEQUENCE [LARGE SCALE GENOMIC DNA]</scope>
    <source>
        <strain evidence="10">NIES-2863</strain>
    </source>
</reference>
<evidence type="ECO:0000256" key="2">
    <source>
        <dbReference type="ARBA" id="ARBA00022840"/>
    </source>
</evidence>
<keyword evidence="5 6" id="KW-0456">Lyase</keyword>
<dbReference type="PANTHER" id="PTHR12592">
    <property type="entry name" value="ATP-DEPENDENT (S)-NAD(P)H-HYDRATE DEHYDRATASE FAMILY MEMBER"/>
    <property type="match status" value="1"/>
</dbReference>
<protein>
    <recommendedName>
        <fullName evidence="6">ATP-dependent (S)-NAD(P)H-hydrate dehydratase</fullName>
        <ecNumber evidence="6">4.2.1.93</ecNumber>
    </recommendedName>
    <alternativeName>
        <fullName evidence="6">ATP-dependent NAD(P)HX dehydratase</fullName>
    </alternativeName>
</protein>
<keyword evidence="2 6" id="KW-0067">ATP-binding</keyword>
<proteinExistence type="inferred from homology"/>
<dbReference type="AlphaFoldDB" id="A0A150FZG8"/>
<feature type="region of interest" description="Disordered" evidence="7">
    <location>
        <begin position="233"/>
        <end position="260"/>
    </location>
</feature>
<dbReference type="GO" id="GO:0005524">
    <property type="term" value="F:ATP binding"/>
    <property type="evidence" value="ECO:0007669"/>
    <property type="project" value="UniProtKB-KW"/>
</dbReference>
<dbReference type="PROSITE" id="PS01050">
    <property type="entry name" value="YJEF_C_2"/>
    <property type="match status" value="1"/>
</dbReference>
<evidence type="ECO:0000313" key="9">
    <source>
        <dbReference type="EMBL" id="KXZ42978.1"/>
    </source>
</evidence>
<accession>A0A150FZG8</accession>
<dbReference type="GO" id="GO:0047453">
    <property type="term" value="F:ATP-dependent NAD(P)H-hydrate dehydratase activity"/>
    <property type="evidence" value="ECO:0007669"/>
    <property type="project" value="UniProtKB-UniRule"/>
</dbReference>
<dbReference type="STRING" id="33097.A0A150FZG8"/>
<dbReference type="HAMAP" id="MF_01965">
    <property type="entry name" value="NADHX_dehydratase"/>
    <property type="match status" value="1"/>
</dbReference>
<feature type="domain" description="YjeF C-terminal" evidence="8">
    <location>
        <begin position="15"/>
        <end position="362"/>
    </location>
</feature>
<evidence type="ECO:0000256" key="4">
    <source>
        <dbReference type="ARBA" id="ARBA00023027"/>
    </source>
</evidence>
<dbReference type="InterPro" id="IPR017953">
    <property type="entry name" value="Carbohydrate_kinase_pred_CS"/>
</dbReference>
<comment type="catalytic activity">
    <reaction evidence="6">
        <text>(6S)-NADHX + ATP = ADP + phosphate + NADH + H(+)</text>
        <dbReference type="Rhea" id="RHEA:19017"/>
        <dbReference type="ChEBI" id="CHEBI:15378"/>
        <dbReference type="ChEBI" id="CHEBI:30616"/>
        <dbReference type="ChEBI" id="CHEBI:43474"/>
        <dbReference type="ChEBI" id="CHEBI:57945"/>
        <dbReference type="ChEBI" id="CHEBI:64074"/>
        <dbReference type="ChEBI" id="CHEBI:456216"/>
        <dbReference type="EC" id="4.2.1.93"/>
    </reaction>
</comment>
<dbReference type="CDD" id="cd01171">
    <property type="entry name" value="YXKO-related"/>
    <property type="match status" value="1"/>
</dbReference>
<name>A0A150FZG8_GONPE</name>
<evidence type="ECO:0000256" key="1">
    <source>
        <dbReference type="ARBA" id="ARBA00022741"/>
    </source>
</evidence>
<dbReference type="GO" id="GO:0046496">
    <property type="term" value="P:nicotinamide nucleotide metabolic process"/>
    <property type="evidence" value="ECO:0007669"/>
    <property type="project" value="UniProtKB-UniRule"/>
</dbReference>
<feature type="binding site" evidence="6">
    <location>
        <position position="129"/>
    </location>
    <ligand>
        <name>(6S)-NADPHX</name>
        <dbReference type="ChEBI" id="CHEBI:64076"/>
    </ligand>
</feature>
<feature type="compositionally biased region" description="Low complexity" evidence="7">
    <location>
        <begin position="240"/>
        <end position="253"/>
    </location>
</feature>
<keyword evidence="4 6" id="KW-0520">NAD</keyword>
<evidence type="ECO:0000256" key="6">
    <source>
        <dbReference type="HAMAP-Rule" id="MF_03157"/>
    </source>
</evidence>
<evidence type="ECO:0000256" key="3">
    <source>
        <dbReference type="ARBA" id="ARBA00022857"/>
    </source>
</evidence>
<keyword evidence="10" id="KW-1185">Reference proteome</keyword>
<dbReference type="Gene3D" id="3.40.1190.20">
    <property type="match status" value="1"/>
</dbReference>
<dbReference type="PROSITE" id="PS51383">
    <property type="entry name" value="YJEF_C_3"/>
    <property type="match status" value="1"/>
</dbReference>
<comment type="catalytic activity">
    <reaction evidence="6">
        <text>(6S)-NADPHX + ATP = ADP + phosphate + NADPH + H(+)</text>
        <dbReference type="Rhea" id="RHEA:32231"/>
        <dbReference type="ChEBI" id="CHEBI:15378"/>
        <dbReference type="ChEBI" id="CHEBI:30616"/>
        <dbReference type="ChEBI" id="CHEBI:43474"/>
        <dbReference type="ChEBI" id="CHEBI:57783"/>
        <dbReference type="ChEBI" id="CHEBI:64076"/>
        <dbReference type="ChEBI" id="CHEBI:456216"/>
        <dbReference type="EC" id="4.2.1.93"/>
    </reaction>
</comment>
<keyword evidence="1 6" id="KW-0547">Nucleotide-binding</keyword>
<dbReference type="OrthoDB" id="8110916at2759"/>
<feature type="binding site" evidence="6">
    <location>
        <begin position="225"/>
        <end position="229"/>
    </location>
    <ligand>
        <name>ATP</name>
        <dbReference type="ChEBI" id="CHEBI:30616"/>
    </ligand>
</feature>
<comment type="cofactor">
    <cofactor evidence="6">
        <name>Mg(2+)</name>
        <dbReference type="ChEBI" id="CHEBI:18420"/>
    </cofactor>
</comment>
<dbReference type="EMBL" id="LSYV01000108">
    <property type="protein sequence ID" value="KXZ42978.1"/>
    <property type="molecule type" value="Genomic_DNA"/>
</dbReference>
<evidence type="ECO:0000256" key="7">
    <source>
        <dbReference type="SAM" id="MobiDB-lite"/>
    </source>
</evidence>
<feature type="binding site" evidence="6">
    <location>
        <begin position="267"/>
        <end position="276"/>
    </location>
    <ligand>
        <name>ATP</name>
        <dbReference type="ChEBI" id="CHEBI:30616"/>
    </ligand>
</feature>
<evidence type="ECO:0000259" key="8">
    <source>
        <dbReference type="PROSITE" id="PS51383"/>
    </source>
</evidence>
<sequence length="366" mass="36064">MATAAGGEGDAEAAALARFRSMVPQLGGGNYKGSHGKVAVVGGCAEFTGAPFFAAMSALRVGADMAYVICTPSAAVPIKSYSPELMVLPYLPEGPPGEEQPAVQAEVDAAVTRILPWLGRASALLVGPGLGSDPSACAAAAGLLCVARRRGLPAVVDGSALTHIVAKDASLVCGYRSCVLTPNVAELGRIAGAVGLPLPGRMSDEWLQHAPSVAAAFGGPLLLAKGEVDLVCGPGPNPDPSSGSGSASGAPSDSAPPRPLLRCSVPGSLRRCGGQGDVLAGTVAAFLGWAAKQRPLPHEDGGGAGGGGGGGPPGLDTAALAACAYAGCAVMRGAAAAAFAAGERSMVAGDIIPHLYPTFKRVAGCR</sequence>
<dbReference type="EC" id="4.2.1.93" evidence="6"/>
<dbReference type="InterPro" id="IPR029056">
    <property type="entry name" value="Ribokinase-like"/>
</dbReference>
<evidence type="ECO:0000313" key="10">
    <source>
        <dbReference type="Proteomes" id="UP000075714"/>
    </source>
</evidence>
<comment type="similarity">
    <text evidence="6">Belongs to the NnrD/CARKD family.</text>
</comment>
<keyword evidence="3" id="KW-0521">NADP</keyword>
<feature type="binding site" evidence="6">
    <location>
        <begin position="183"/>
        <end position="189"/>
    </location>
    <ligand>
        <name>(6S)-NADPHX</name>
        <dbReference type="ChEBI" id="CHEBI:64076"/>
    </ligand>
</feature>
<comment type="caution">
    <text evidence="9">The sequence shown here is derived from an EMBL/GenBank/DDBJ whole genome shotgun (WGS) entry which is preliminary data.</text>
</comment>